<sequence>MTAKEGYVRPLPAESEGRAPGRGRLQGRSILVVGGGQRVLDAATDPVGNGRAMSLLFAREGAEVAVADINLPSAEETVAQIVGEGGKGHAIKADISKPDDITAMLQEAEKVLGKIDGLVLNVGIGAGGLGLEGATPEDWDKVLAINLRGPMLCCKAALPKLADGSPVVFISSIAGLIAGSRLPAYDASKAALGGLMRHVALEGSKRGIRANIVAPGLVDTPLGRVATQGRPSRGRTPVPFGRQATGWEIAYAALFLVSDESVYVTAQTLAVDSGLTGIS</sequence>
<keyword evidence="5" id="KW-1185">Reference proteome</keyword>
<dbReference type="Gene3D" id="3.40.50.720">
    <property type="entry name" value="NAD(P)-binding Rossmann-like Domain"/>
    <property type="match status" value="1"/>
</dbReference>
<name>A7HTP3_PARL1</name>
<dbReference type="CDD" id="cd05233">
    <property type="entry name" value="SDR_c"/>
    <property type="match status" value="1"/>
</dbReference>
<dbReference type="HOGENOM" id="CLU_010194_1_0_5"/>
<dbReference type="PANTHER" id="PTHR24321:SF15">
    <property type="entry name" value="OXIDOREDUCTASE UCPA"/>
    <property type="match status" value="1"/>
</dbReference>
<reference evidence="4 5" key="1">
    <citation type="journal article" date="2011" name="Stand. Genomic Sci.">
        <title>Complete genome sequence of Parvibaculum lavamentivorans type strain (DS-1(T)).</title>
        <authorList>
            <person name="Schleheck D."/>
            <person name="Weiss M."/>
            <person name="Pitluck S."/>
            <person name="Bruce D."/>
            <person name="Land M.L."/>
            <person name="Han S."/>
            <person name="Saunders E."/>
            <person name="Tapia R."/>
            <person name="Detter C."/>
            <person name="Brettin T."/>
            <person name="Han J."/>
            <person name="Woyke T."/>
            <person name="Goodwin L."/>
            <person name="Pennacchio L."/>
            <person name="Nolan M."/>
            <person name="Cook A.M."/>
            <person name="Kjelleberg S."/>
            <person name="Thomas T."/>
        </authorList>
    </citation>
    <scope>NUCLEOTIDE SEQUENCE [LARGE SCALE GENOMIC DNA]</scope>
    <source>
        <strain evidence="5">DS-1 / DSM 13023 / NCIMB 13966</strain>
    </source>
</reference>
<evidence type="ECO:0000313" key="5">
    <source>
        <dbReference type="Proteomes" id="UP000006377"/>
    </source>
</evidence>
<organism evidence="4 5">
    <name type="scientific">Parvibaculum lavamentivorans (strain DS-1 / DSM 13023 / NCIMB 13966)</name>
    <dbReference type="NCBI Taxonomy" id="402881"/>
    <lineage>
        <taxon>Bacteria</taxon>
        <taxon>Pseudomonadati</taxon>
        <taxon>Pseudomonadota</taxon>
        <taxon>Alphaproteobacteria</taxon>
        <taxon>Hyphomicrobiales</taxon>
        <taxon>Parvibaculaceae</taxon>
        <taxon>Parvibaculum</taxon>
    </lineage>
</organism>
<keyword evidence="2" id="KW-0560">Oxidoreductase</keyword>
<evidence type="ECO:0000313" key="4">
    <source>
        <dbReference type="EMBL" id="ABS63276.1"/>
    </source>
</evidence>
<accession>A7HTP3</accession>
<proteinExistence type="inferred from homology"/>
<evidence type="ECO:0000256" key="3">
    <source>
        <dbReference type="SAM" id="MobiDB-lite"/>
    </source>
</evidence>
<dbReference type="OrthoDB" id="9797020at2"/>
<comment type="similarity">
    <text evidence="1">Belongs to the short-chain dehydrogenases/reductases (SDR) family.</text>
</comment>
<dbReference type="eggNOG" id="COG1028">
    <property type="taxonomic scope" value="Bacteria"/>
</dbReference>
<feature type="region of interest" description="Disordered" evidence="3">
    <location>
        <begin position="1"/>
        <end position="23"/>
    </location>
</feature>
<dbReference type="STRING" id="402881.Plav_1657"/>
<evidence type="ECO:0000256" key="2">
    <source>
        <dbReference type="ARBA" id="ARBA00023002"/>
    </source>
</evidence>
<dbReference type="InterPro" id="IPR036291">
    <property type="entry name" value="NAD(P)-bd_dom_sf"/>
</dbReference>
<dbReference type="FunFam" id="3.40.50.720:FF:000084">
    <property type="entry name" value="Short-chain dehydrogenase reductase"/>
    <property type="match status" value="1"/>
</dbReference>
<dbReference type="PRINTS" id="PR00081">
    <property type="entry name" value="GDHRDH"/>
</dbReference>
<evidence type="ECO:0000256" key="1">
    <source>
        <dbReference type="ARBA" id="ARBA00006484"/>
    </source>
</evidence>
<dbReference type="PANTHER" id="PTHR24321">
    <property type="entry name" value="DEHYDROGENASES, SHORT CHAIN"/>
    <property type="match status" value="1"/>
</dbReference>
<dbReference type="AlphaFoldDB" id="A7HTP3"/>
<dbReference type="RefSeq" id="WP_012110567.1">
    <property type="nucleotide sequence ID" value="NC_009719.1"/>
</dbReference>
<dbReference type="Proteomes" id="UP000006377">
    <property type="component" value="Chromosome"/>
</dbReference>
<dbReference type="SUPFAM" id="SSF51735">
    <property type="entry name" value="NAD(P)-binding Rossmann-fold domains"/>
    <property type="match status" value="1"/>
</dbReference>
<protein>
    <submittedName>
        <fullName evidence="4">Short-chain dehydrogenase/reductase SDR</fullName>
    </submittedName>
</protein>
<gene>
    <name evidence="4" type="ordered locus">Plav_1657</name>
</gene>
<dbReference type="InterPro" id="IPR002347">
    <property type="entry name" value="SDR_fam"/>
</dbReference>
<dbReference type="Pfam" id="PF13561">
    <property type="entry name" value="adh_short_C2"/>
    <property type="match status" value="1"/>
</dbReference>
<dbReference type="EMBL" id="CP000774">
    <property type="protein sequence ID" value="ABS63276.1"/>
    <property type="molecule type" value="Genomic_DNA"/>
</dbReference>
<dbReference type="GO" id="GO:0016491">
    <property type="term" value="F:oxidoreductase activity"/>
    <property type="evidence" value="ECO:0007669"/>
    <property type="project" value="UniProtKB-KW"/>
</dbReference>
<dbReference type="KEGG" id="pla:Plav_1657"/>